<reference evidence="7" key="1">
    <citation type="submission" date="2020-09" db="EMBL/GenBank/DDBJ databases">
        <title>A novel bacterium of genus Paenibacillus, isolated from South China Sea.</title>
        <authorList>
            <person name="Huang H."/>
            <person name="Mo K."/>
            <person name="Hu Y."/>
        </authorList>
    </citation>
    <scope>NUCLEOTIDE SEQUENCE</scope>
    <source>
        <strain evidence="7">IB182363</strain>
    </source>
</reference>
<keyword evidence="5" id="KW-0812">Transmembrane</keyword>
<dbReference type="PANTHER" id="PTHR43280:SF28">
    <property type="entry name" value="HTH-TYPE TRANSCRIPTIONAL ACTIVATOR RHAS"/>
    <property type="match status" value="1"/>
</dbReference>
<keyword evidence="1" id="KW-0805">Transcription regulation</keyword>
<dbReference type="PROSITE" id="PS01124">
    <property type="entry name" value="HTH_ARAC_FAMILY_2"/>
    <property type="match status" value="1"/>
</dbReference>
<organism evidence="7 8">
    <name type="scientific">Paenibacillus oceani</name>
    <dbReference type="NCBI Taxonomy" id="2772510"/>
    <lineage>
        <taxon>Bacteria</taxon>
        <taxon>Bacillati</taxon>
        <taxon>Bacillota</taxon>
        <taxon>Bacilli</taxon>
        <taxon>Bacillales</taxon>
        <taxon>Paenibacillaceae</taxon>
        <taxon>Paenibacillus</taxon>
    </lineage>
</organism>
<gene>
    <name evidence="7" type="ORF">IDH45_01185</name>
</gene>
<comment type="caution">
    <text evidence="7">The sequence shown here is derived from an EMBL/GenBank/DDBJ whole genome shotgun (WGS) entry which is preliminary data.</text>
</comment>
<dbReference type="AlphaFoldDB" id="A0A927GXJ7"/>
<dbReference type="GO" id="GO:0043565">
    <property type="term" value="F:sequence-specific DNA binding"/>
    <property type="evidence" value="ECO:0007669"/>
    <property type="project" value="InterPro"/>
</dbReference>
<evidence type="ECO:0000256" key="5">
    <source>
        <dbReference type="SAM" id="Phobius"/>
    </source>
</evidence>
<name>A0A927GXJ7_9BACL</name>
<dbReference type="InterPro" id="IPR018060">
    <property type="entry name" value="HTH_AraC"/>
</dbReference>
<feature type="transmembrane region" description="Helical" evidence="5">
    <location>
        <begin position="281"/>
        <end position="302"/>
    </location>
</feature>
<dbReference type="InterPro" id="IPR009057">
    <property type="entry name" value="Homeodomain-like_sf"/>
</dbReference>
<dbReference type="Proteomes" id="UP000639396">
    <property type="component" value="Unassembled WGS sequence"/>
</dbReference>
<keyword evidence="5" id="KW-0472">Membrane</keyword>
<evidence type="ECO:0000256" key="3">
    <source>
        <dbReference type="ARBA" id="ARBA00023163"/>
    </source>
</evidence>
<sequence length="744" mass="84738">MARIRLGGGTFRKTFLSYTAILIIPILIFCAINVYKGSTEEQRRMHDKYQEDAKRIADGADSKLKLLKGLGEVYAGEEWAKKLMLDADVYDNEIDLLKDLEIRKDLQNAAYGSGVLSFASVVYPAKRIVVSPWGFYDSDYFFTKVASFEGDGRRLLWNAASQYHIFKLLPQTEMKLWGEMRTVVPVLQSLEVVNEPRAVLVLFIDSSYMASFFREYIGGTGPTGLSVTANGTPVFEYGGGIGRADRRGESFDTFTLSSQVSEWEYKITYPRERMIGIDNMLASLMAAVVSIVIGTMSAYLLAKLSYRPLGILLHKLSNRAGIDPIRQGGGLVSEYNLIETSIDRLLNENESLQQAVQDYKSAARSNMLLRLLKGYFKEEQQADRLMQIGLRYTERTYFCTMLIDFRPIYESFDMETIRKIEIIAFMAVEKSMSARRIDYQLFEVTNAEKAIIVSAESPFSDESAIREIAAEVMEDIRANCGSKPEVLWGTVEQGLLGISKSYYVASEKLHYLLFSKGNESGGVSSLPAIEYYYPTDWEVQLINNLKIGNLDTWMQIVDEIREENESRQLSEACIAKLISSLMETMLRVLNELNIDAELVARQFASKLREHNPDALWGYVYEVGTLICERIRYSNTPSAMERGNDLLQYVNRHYTSADMSLKRLAEEFHLSVSGVSKMFKEVTGINFYDYLCRLRMELAKELLREKKSEVGHVAQLVGYENVYSFKRAFVRYEGIKPDEYMLLCL</sequence>
<dbReference type="RefSeq" id="WP_190923853.1">
    <property type="nucleotide sequence ID" value="NZ_JACXJA010000001.1"/>
</dbReference>
<dbReference type="GO" id="GO:0003700">
    <property type="term" value="F:DNA-binding transcription factor activity"/>
    <property type="evidence" value="ECO:0007669"/>
    <property type="project" value="InterPro"/>
</dbReference>
<evidence type="ECO:0000256" key="4">
    <source>
        <dbReference type="SAM" id="Coils"/>
    </source>
</evidence>
<feature type="coiled-coil region" evidence="4">
    <location>
        <begin position="335"/>
        <end position="362"/>
    </location>
</feature>
<dbReference type="Pfam" id="PF12833">
    <property type="entry name" value="HTH_18"/>
    <property type="match status" value="1"/>
</dbReference>
<accession>A0A927GXJ7</accession>
<dbReference type="PANTHER" id="PTHR43280">
    <property type="entry name" value="ARAC-FAMILY TRANSCRIPTIONAL REGULATOR"/>
    <property type="match status" value="1"/>
</dbReference>
<feature type="domain" description="HTH araC/xylS-type" evidence="6">
    <location>
        <begin position="643"/>
        <end position="742"/>
    </location>
</feature>
<evidence type="ECO:0000259" key="6">
    <source>
        <dbReference type="PROSITE" id="PS01124"/>
    </source>
</evidence>
<keyword evidence="4" id="KW-0175">Coiled coil</keyword>
<keyword evidence="8" id="KW-1185">Reference proteome</keyword>
<evidence type="ECO:0000256" key="2">
    <source>
        <dbReference type="ARBA" id="ARBA00023125"/>
    </source>
</evidence>
<dbReference type="SMART" id="SM00342">
    <property type="entry name" value="HTH_ARAC"/>
    <property type="match status" value="1"/>
</dbReference>
<feature type="transmembrane region" description="Helical" evidence="5">
    <location>
        <begin position="15"/>
        <end position="35"/>
    </location>
</feature>
<keyword evidence="2" id="KW-0238">DNA-binding</keyword>
<dbReference type="EMBL" id="JACXJA010000001">
    <property type="protein sequence ID" value="MBD2860600.1"/>
    <property type="molecule type" value="Genomic_DNA"/>
</dbReference>
<dbReference type="Gene3D" id="1.10.10.60">
    <property type="entry name" value="Homeodomain-like"/>
    <property type="match status" value="2"/>
</dbReference>
<evidence type="ECO:0000313" key="8">
    <source>
        <dbReference type="Proteomes" id="UP000639396"/>
    </source>
</evidence>
<proteinExistence type="predicted"/>
<protein>
    <submittedName>
        <fullName evidence="7">Helix-turn-helix transcriptional regulator</fullName>
    </submittedName>
</protein>
<evidence type="ECO:0000256" key="1">
    <source>
        <dbReference type="ARBA" id="ARBA00023015"/>
    </source>
</evidence>
<keyword evidence="3" id="KW-0804">Transcription</keyword>
<keyword evidence="5" id="KW-1133">Transmembrane helix</keyword>
<dbReference type="SUPFAM" id="SSF46689">
    <property type="entry name" value="Homeodomain-like"/>
    <property type="match status" value="1"/>
</dbReference>
<evidence type="ECO:0000313" key="7">
    <source>
        <dbReference type="EMBL" id="MBD2860600.1"/>
    </source>
</evidence>